<dbReference type="Proteomes" id="UP001159427">
    <property type="component" value="Unassembled WGS sequence"/>
</dbReference>
<reference evidence="2 3" key="1">
    <citation type="submission" date="2022-05" db="EMBL/GenBank/DDBJ databases">
        <authorList>
            <consortium name="Genoscope - CEA"/>
            <person name="William W."/>
        </authorList>
    </citation>
    <scope>NUCLEOTIDE SEQUENCE [LARGE SCALE GENOMIC DNA]</scope>
</reference>
<keyword evidence="3" id="KW-1185">Reference proteome</keyword>
<proteinExistence type="predicted"/>
<dbReference type="EMBL" id="CALNXI010001393">
    <property type="protein sequence ID" value="CAH3167565.1"/>
    <property type="molecule type" value="Genomic_DNA"/>
</dbReference>
<sequence length="653" mass="74770">MNGWVLREKNVNPPLLSFSRLAGVYIDGNEVVIQLKINPLTSEFSLKSFLGNTLTHETFGFKANETKNLPFILEYLARFSVCCGLPANDHNDSVVRKDSDEMCTQVKIGTRTAYLSRKCHQVVPSLGETCVECGYLKRLLSKRKETYSNIMKTKNSLMGDEEKLAKVNFILKEKRNAQRREEYWRTKFESECLCATDEDHLDFKSMLSSVDTSKIKGDMALLLEQQQMALTRKSSKGYRWHPKIIRLCLDLYSTSPKAFNTLKQHLILPSKRLIRYYKNSVSSASGWNPEVFSWCHREARRLNLKDKDLWGGLIFDEMTIQEDLEFARVGGQKRLMGAVSLGQSYEDVRSLTEGNNDPELASKVMQFALVTDSGFRFALAHFPVKSLPAVTLLEKFWEGIERCNRLGFRIYWVLCDGGEPNRSFVKLLYPYGTDPAEHHFVADNLHTGRKIVTMADSKVKQRKYNEIDYHTQEHLASTGQTAESAALTEPIIFLRHTSQLIELFSRKDVISNVHDARLLKAREFLNYLQKWKDNAESPKEFLSDQLWFDLRSMIIGLEKVVEIKQSYFGEATLKPIIINQDILENIFCQIRGSNGQNNHPKYYTYSTTLTAVNIGQSVVSGKGNAVCTDKMTGVQLPRSGLPNEHPFSRKRKR</sequence>
<name>A0ABN8QMZ2_9CNID</name>
<accession>A0ABN8QMZ2</accession>
<dbReference type="InterPro" id="IPR048365">
    <property type="entry name" value="TNP-like_RNaseH_N"/>
</dbReference>
<feature type="domain" description="Transposable element P transposase-like RNase H" evidence="1">
    <location>
        <begin position="285"/>
        <end position="428"/>
    </location>
</feature>
<dbReference type="Pfam" id="PF21787">
    <property type="entry name" value="TNP-like_RNaseH_N"/>
    <property type="match status" value="1"/>
</dbReference>
<evidence type="ECO:0000313" key="3">
    <source>
        <dbReference type="Proteomes" id="UP001159427"/>
    </source>
</evidence>
<evidence type="ECO:0000313" key="2">
    <source>
        <dbReference type="EMBL" id="CAH3167565.1"/>
    </source>
</evidence>
<evidence type="ECO:0000259" key="1">
    <source>
        <dbReference type="Pfam" id="PF21787"/>
    </source>
</evidence>
<protein>
    <recommendedName>
        <fullName evidence="1">Transposable element P transposase-like RNase H domain-containing protein</fullName>
    </recommendedName>
</protein>
<organism evidence="2 3">
    <name type="scientific">Porites evermanni</name>
    <dbReference type="NCBI Taxonomy" id="104178"/>
    <lineage>
        <taxon>Eukaryota</taxon>
        <taxon>Metazoa</taxon>
        <taxon>Cnidaria</taxon>
        <taxon>Anthozoa</taxon>
        <taxon>Hexacorallia</taxon>
        <taxon>Scleractinia</taxon>
        <taxon>Fungiina</taxon>
        <taxon>Poritidae</taxon>
        <taxon>Porites</taxon>
    </lineage>
</organism>
<comment type="caution">
    <text evidence="2">The sequence shown here is derived from an EMBL/GenBank/DDBJ whole genome shotgun (WGS) entry which is preliminary data.</text>
</comment>
<gene>
    <name evidence="2" type="ORF">PEVE_00006094</name>
</gene>